<dbReference type="PANTHER" id="PTHR33744:SF1">
    <property type="entry name" value="DNA-BINDING TRANSCRIPTIONAL ACTIVATOR ADER"/>
    <property type="match status" value="1"/>
</dbReference>
<accession>A0A931DTV6</accession>
<dbReference type="RefSeq" id="WP_197015791.1">
    <property type="nucleotide sequence ID" value="NZ_BAABES010000003.1"/>
</dbReference>
<protein>
    <recommendedName>
        <fullName evidence="5">PucR-like helix-turn-helix protein</fullName>
    </recommendedName>
</protein>
<dbReference type="PANTHER" id="PTHR33744">
    <property type="entry name" value="CARBOHYDRATE DIACID REGULATOR"/>
    <property type="match status" value="1"/>
</dbReference>
<dbReference type="Proteomes" id="UP000614047">
    <property type="component" value="Unassembled WGS sequence"/>
</dbReference>
<dbReference type="InterPro" id="IPR042070">
    <property type="entry name" value="PucR_C-HTH_sf"/>
</dbReference>
<keyword evidence="4" id="KW-1185">Reference proteome</keyword>
<evidence type="ECO:0000259" key="2">
    <source>
        <dbReference type="Pfam" id="PF25906"/>
    </source>
</evidence>
<dbReference type="EMBL" id="JADOUA010000001">
    <property type="protein sequence ID" value="MBG6093776.1"/>
    <property type="molecule type" value="Genomic_DNA"/>
</dbReference>
<dbReference type="AlphaFoldDB" id="A0A931DTV6"/>
<name>A0A931DTV6_9ACTN</name>
<feature type="domain" description="PucR C-terminal helix-turn-helix" evidence="1">
    <location>
        <begin position="338"/>
        <end position="396"/>
    </location>
</feature>
<gene>
    <name evidence="3" type="ORF">IW256_007889</name>
</gene>
<sequence>MEVSDRLLDIQSQFPDGMTASLARSLRKHVPAIVKEAVAEIERGVPEYARPHDARYSEVLEQCVGWSIGHFVDLFADPRLSSAEIMDFFREIGVGEAREGRSLEPLQAAMRTGAGVAVGRLTEASERSEHPVTAGLIAQVAQAVLLYLDGLVSVVAEGHGEVTARAVGERRNRRRRLLDLLVEEPAPRLADLREPAQAADWRLPRTVAALALGERHPDAHPPSFPEDILPGLHLERPCLIVPDPDGPGRHRLLRAGLRDWVGALGPTVTPTELARSLRWARQALDLASAGVIVHDGLVLAEEHAPILLMAQDRDLLERAASRRLEPLMRLRPAQRHRLAETFLTLLECGFNATQVSVRLQVHAQTIRYRVRQLESLFGDDLYDPARRLEFHMLLHAWLATHREPGD</sequence>
<dbReference type="Pfam" id="PF13556">
    <property type="entry name" value="HTH_30"/>
    <property type="match status" value="1"/>
</dbReference>
<dbReference type="Gene3D" id="1.10.10.2840">
    <property type="entry name" value="PucR C-terminal helix-turn-helix domain"/>
    <property type="match status" value="1"/>
</dbReference>
<reference evidence="3" key="1">
    <citation type="submission" date="2020-11" db="EMBL/GenBank/DDBJ databases">
        <title>Sequencing the genomes of 1000 actinobacteria strains.</title>
        <authorList>
            <person name="Klenk H.-P."/>
        </authorList>
    </citation>
    <scope>NUCLEOTIDE SEQUENCE</scope>
    <source>
        <strain evidence="3">DSM 43175</strain>
    </source>
</reference>
<evidence type="ECO:0000259" key="1">
    <source>
        <dbReference type="Pfam" id="PF13556"/>
    </source>
</evidence>
<evidence type="ECO:0008006" key="5">
    <source>
        <dbReference type="Google" id="ProtNLM"/>
    </source>
</evidence>
<dbReference type="InterPro" id="IPR051448">
    <property type="entry name" value="CdaR-like_regulators"/>
</dbReference>
<proteinExistence type="predicted"/>
<organism evidence="3 4">
    <name type="scientific">Actinomadura viridis</name>
    <dbReference type="NCBI Taxonomy" id="58110"/>
    <lineage>
        <taxon>Bacteria</taxon>
        <taxon>Bacillati</taxon>
        <taxon>Actinomycetota</taxon>
        <taxon>Actinomycetes</taxon>
        <taxon>Streptosporangiales</taxon>
        <taxon>Thermomonosporaceae</taxon>
        <taxon>Actinomadura</taxon>
    </lineage>
</organism>
<dbReference type="InterPro" id="IPR058663">
    <property type="entry name" value="PucR-like_N"/>
</dbReference>
<dbReference type="InterPro" id="IPR025736">
    <property type="entry name" value="PucR_C-HTH_dom"/>
</dbReference>
<dbReference type="Pfam" id="PF25906">
    <property type="entry name" value="PucR-like_N"/>
    <property type="match status" value="1"/>
</dbReference>
<evidence type="ECO:0000313" key="3">
    <source>
        <dbReference type="EMBL" id="MBG6093776.1"/>
    </source>
</evidence>
<evidence type="ECO:0000313" key="4">
    <source>
        <dbReference type="Proteomes" id="UP000614047"/>
    </source>
</evidence>
<comment type="caution">
    <text evidence="3">The sequence shown here is derived from an EMBL/GenBank/DDBJ whole genome shotgun (WGS) entry which is preliminary data.</text>
</comment>
<feature type="domain" description="PucR-like N-terminal" evidence="2">
    <location>
        <begin position="18"/>
        <end position="182"/>
    </location>
</feature>